<proteinExistence type="predicted"/>
<dbReference type="EMBL" id="JBBLZC010000008">
    <property type="protein sequence ID" value="MEK0083497.1"/>
    <property type="molecule type" value="Genomic_DNA"/>
</dbReference>
<protein>
    <submittedName>
        <fullName evidence="1">Uncharacterized protein</fullName>
    </submittedName>
</protein>
<gene>
    <name evidence="1" type="ORF">U1T56_10065</name>
</gene>
<accession>A0ABU8XQK3</accession>
<organism evidence="1 2">
    <name type="scientific">Benzoatithermus flavus</name>
    <dbReference type="NCBI Taxonomy" id="3108223"/>
    <lineage>
        <taxon>Bacteria</taxon>
        <taxon>Pseudomonadati</taxon>
        <taxon>Pseudomonadota</taxon>
        <taxon>Alphaproteobacteria</taxon>
        <taxon>Geminicoccales</taxon>
        <taxon>Geminicoccaceae</taxon>
        <taxon>Benzoatithermus</taxon>
    </lineage>
</organism>
<evidence type="ECO:0000313" key="1">
    <source>
        <dbReference type="EMBL" id="MEK0083497.1"/>
    </source>
</evidence>
<dbReference type="RefSeq" id="WP_418159345.1">
    <property type="nucleotide sequence ID" value="NZ_JBBLZC010000008.1"/>
</dbReference>
<evidence type="ECO:0000313" key="2">
    <source>
        <dbReference type="Proteomes" id="UP001375743"/>
    </source>
</evidence>
<dbReference type="Proteomes" id="UP001375743">
    <property type="component" value="Unassembled WGS sequence"/>
</dbReference>
<name>A0ABU8XQK3_9PROT</name>
<comment type="caution">
    <text evidence="1">The sequence shown here is derived from an EMBL/GenBank/DDBJ whole genome shotgun (WGS) entry which is preliminary data.</text>
</comment>
<keyword evidence="2" id="KW-1185">Reference proteome</keyword>
<reference evidence="1 2" key="1">
    <citation type="submission" date="2024-01" db="EMBL/GenBank/DDBJ databases">
        <title>Multi-omics insights into the function and evolution of sodium benzoate biodegradation pathways in Benzoatithermus flavus gen. nov., sp. nov. from hot spring.</title>
        <authorList>
            <person name="Hu C.-J."/>
            <person name="Li W.-J."/>
        </authorList>
    </citation>
    <scope>NUCLEOTIDE SEQUENCE [LARGE SCALE GENOMIC DNA]</scope>
    <source>
        <strain evidence="1 2">SYSU G07066</strain>
    </source>
</reference>
<sequence>MLARRDLLAAWAKHLEAAGFQTLVHELDDPAPVRAAAGVPDDLGGCHAAKIAG</sequence>